<evidence type="ECO:0000259" key="4">
    <source>
        <dbReference type="PROSITE" id="PS50995"/>
    </source>
</evidence>
<dbReference type="RefSeq" id="WP_116518444.1">
    <property type="nucleotide sequence ID" value="NZ_JACCEX010000002.1"/>
</dbReference>
<dbReference type="OrthoDB" id="32523at2"/>
<dbReference type="SMART" id="SM00347">
    <property type="entry name" value="HTH_MARR"/>
    <property type="match status" value="1"/>
</dbReference>
<evidence type="ECO:0000256" key="1">
    <source>
        <dbReference type="ARBA" id="ARBA00023015"/>
    </source>
</evidence>
<dbReference type="Gene3D" id="1.10.10.10">
    <property type="entry name" value="Winged helix-like DNA-binding domain superfamily/Winged helix DNA-binding domain"/>
    <property type="match status" value="1"/>
</dbReference>
<dbReference type="Proteomes" id="UP000246145">
    <property type="component" value="Unassembled WGS sequence"/>
</dbReference>
<keyword evidence="3" id="KW-0804">Transcription</keyword>
<dbReference type="InterPro" id="IPR000835">
    <property type="entry name" value="HTH_MarR-typ"/>
</dbReference>
<sequence length="163" mass="18460">MDHVDQILAQWHQERPDLDVDAMGTLGRIQRLSRHVLREMEDTFSRFGLNRASFDVLATLRRLGPPYALSPGDLMAWTMVTSGTMTHRIDQLEKAGFVERIRNPQDGRGFLISLTPRGLEIINEAVTAHVQTQARLVAGLTKKQRAQMDELLRVFLARLEGGE</sequence>
<protein>
    <submittedName>
        <fullName evidence="5">DNA-binding MarR family transcriptional regulator</fullName>
    </submittedName>
</protein>
<dbReference type="InterPro" id="IPR036388">
    <property type="entry name" value="WH-like_DNA-bd_sf"/>
</dbReference>
<keyword evidence="2 5" id="KW-0238">DNA-binding</keyword>
<dbReference type="Pfam" id="PF01047">
    <property type="entry name" value="MarR"/>
    <property type="match status" value="1"/>
</dbReference>
<dbReference type="PRINTS" id="PR00598">
    <property type="entry name" value="HTHMARR"/>
</dbReference>
<dbReference type="InterPro" id="IPR036390">
    <property type="entry name" value="WH_DNA-bd_sf"/>
</dbReference>
<name>A0A2U1CNJ9_9BURK</name>
<evidence type="ECO:0000256" key="2">
    <source>
        <dbReference type="ARBA" id="ARBA00023125"/>
    </source>
</evidence>
<dbReference type="PANTHER" id="PTHR42756">
    <property type="entry name" value="TRANSCRIPTIONAL REGULATOR, MARR"/>
    <property type="match status" value="1"/>
</dbReference>
<keyword evidence="1" id="KW-0805">Transcription regulation</keyword>
<comment type="caution">
    <text evidence="5">The sequence shown here is derived from an EMBL/GenBank/DDBJ whole genome shotgun (WGS) entry which is preliminary data.</text>
</comment>
<proteinExistence type="predicted"/>
<dbReference type="PROSITE" id="PS50995">
    <property type="entry name" value="HTH_MARR_2"/>
    <property type="match status" value="1"/>
</dbReference>
<accession>A0A2U1CNJ9</accession>
<dbReference type="STRING" id="1231391.GCA_000308195_02125"/>
<reference evidence="5 6" key="1">
    <citation type="submission" date="2018-04" db="EMBL/GenBank/DDBJ databases">
        <title>Genomic Encyclopedia of Type Strains, Phase IV (KMG-IV): sequencing the most valuable type-strain genomes for metagenomic binning, comparative biology and taxonomic classification.</title>
        <authorList>
            <person name="Goeker M."/>
        </authorList>
    </citation>
    <scope>NUCLEOTIDE SEQUENCE [LARGE SCALE GENOMIC DNA]</scope>
    <source>
        <strain evidence="5 6">DSM 10065</strain>
    </source>
</reference>
<organism evidence="5 6">
    <name type="scientific">Pusillimonas noertemannii</name>
    <dbReference type="NCBI Taxonomy" id="305977"/>
    <lineage>
        <taxon>Bacteria</taxon>
        <taxon>Pseudomonadati</taxon>
        <taxon>Pseudomonadota</taxon>
        <taxon>Betaproteobacteria</taxon>
        <taxon>Burkholderiales</taxon>
        <taxon>Alcaligenaceae</taxon>
        <taxon>Pusillimonas</taxon>
    </lineage>
</organism>
<dbReference type="GO" id="GO:0003700">
    <property type="term" value="F:DNA-binding transcription factor activity"/>
    <property type="evidence" value="ECO:0007669"/>
    <property type="project" value="InterPro"/>
</dbReference>
<evidence type="ECO:0000256" key="3">
    <source>
        <dbReference type="ARBA" id="ARBA00023163"/>
    </source>
</evidence>
<dbReference type="PANTHER" id="PTHR42756:SF1">
    <property type="entry name" value="TRANSCRIPTIONAL REPRESSOR OF EMRAB OPERON"/>
    <property type="match status" value="1"/>
</dbReference>
<dbReference type="SUPFAM" id="SSF46785">
    <property type="entry name" value="Winged helix' DNA-binding domain"/>
    <property type="match status" value="1"/>
</dbReference>
<gene>
    <name evidence="5" type="ORF">C7440_2076</name>
</gene>
<keyword evidence="6" id="KW-1185">Reference proteome</keyword>
<dbReference type="GO" id="GO:0003677">
    <property type="term" value="F:DNA binding"/>
    <property type="evidence" value="ECO:0007669"/>
    <property type="project" value="UniProtKB-KW"/>
</dbReference>
<dbReference type="EMBL" id="QEKO01000002">
    <property type="protein sequence ID" value="PVY62582.1"/>
    <property type="molecule type" value="Genomic_DNA"/>
</dbReference>
<feature type="domain" description="HTH marR-type" evidence="4">
    <location>
        <begin position="19"/>
        <end position="157"/>
    </location>
</feature>
<dbReference type="AlphaFoldDB" id="A0A2U1CNJ9"/>
<evidence type="ECO:0000313" key="5">
    <source>
        <dbReference type="EMBL" id="PVY62582.1"/>
    </source>
</evidence>
<evidence type="ECO:0000313" key="6">
    <source>
        <dbReference type="Proteomes" id="UP000246145"/>
    </source>
</evidence>